<dbReference type="NCBIfam" id="TIGR02583">
    <property type="entry name" value="DevR_archaea"/>
    <property type="match status" value="1"/>
</dbReference>
<protein>
    <submittedName>
        <fullName evidence="3">Type I-A CRISPR-associated protein Cas7/Csa2</fullName>
    </submittedName>
</protein>
<dbReference type="InterPro" id="IPR002764">
    <property type="entry name" value="Cas7/Cst2/DevR_sub_I-a/Apern"/>
</dbReference>
<reference evidence="3" key="1">
    <citation type="journal article" date="2020" name="mSystems">
        <title>Genome- and Community-Level Interaction Insights into Carbon Utilization and Element Cycling Functions of Hydrothermarchaeota in Hydrothermal Sediment.</title>
        <authorList>
            <person name="Zhou Z."/>
            <person name="Liu Y."/>
            <person name="Xu W."/>
            <person name="Pan J."/>
            <person name="Luo Z.H."/>
            <person name="Li M."/>
        </authorList>
    </citation>
    <scope>NUCLEOTIDE SEQUENCE [LARGE SCALE GENOMIC DNA]</scope>
    <source>
        <strain evidence="3">SpSt-26</strain>
    </source>
</reference>
<dbReference type="InterPro" id="IPR010154">
    <property type="entry name" value="CRISPR-assoc_Cas7/Cst2/DevR"/>
</dbReference>
<organism evidence="3">
    <name type="scientific">Archaeoglobus fulgidus</name>
    <dbReference type="NCBI Taxonomy" id="2234"/>
    <lineage>
        <taxon>Archaea</taxon>
        <taxon>Methanobacteriati</taxon>
        <taxon>Methanobacteriota</taxon>
        <taxon>Archaeoglobi</taxon>
        <taxon>Archaeoglobales</taxon>
        <taxon>Archaeoglobaceae</taxon>
        <taxon>Archaeoglobus</taxon>
    </lineage>
</organism>
<sequence length="308" mass="34838">MFLSARGRVLLNVEALNMTESVGNYVKHRRVPVILPEGGYTTLFVPAISGESIAHGFQAVLAETAKKKNLSVCKLCEKGIFLKSTNKNVFKEAFGKEPPADLEEEVIKGCIVEDIGGFLYAEEANVKRTSNFFTGYMIPAKESLENAVIEPQLHSRYALGTPFVDREQRGQMIYYVELSSAVYTFSFDFDSRFVGKATFSYKNAGKEVVRDRKSRIEATLEAFQKFLIEFCFGAKKTRFMPVIEWESLAIAISDDVWTVPSPFAKNYIEKAKKKLEKVNYNTKLFIYPEMGSFEEVVINAVEEANKRI</sequence>
<dbReference type="EMBL" id="DSLA01000039">
    <property type="protein sequence ID" value="HEH35035.1"/>
    <property type="molecule type" value="Genomic_DNA"/>
</dbReference>
<dbReference type="NCBIfam" id="TIGR01875">
    <property type="entry name" value="cas_MJ0381"/>
    <property type="match status" value="1"/>
</dbReference>
<comment type="caution">
    <text evidence="3">The sequence shown here is derived from an EMBL/GenBank/DDBJ whole genome shotgun (WGS) entry which is preliminary data.</text>
</comment>
<dbReference type="Pfam" id="PF01905">
    <property type="entry name" value="DevR"/>
    <property type="match status" value="1"/>
</dbReference>
<dbReference type="GO" id="GO:0051607">
    <property type="term" value="P:defense response to virus"/>
    <property type="evidence" value="ECO:0007669"/>
    <property type="project" value="UniProtKB-KW"/>
</dbReference>
<name>A0A7J2THK2_ARCFL</name>
<evidence type="ECO:0000256" key="1">
    <source>
        <dbReference type="ARBA" id="ARBA00023118"/>
    </source>
</evidence>
<proteinExistence type="predicted"/>
<dbReference type="PANTHER" id="PTHR37459">
    <property type="match status" value="1"/>
</dbReference>
<keyword evidence="1" id="KW-0051">Antiviral defense</keyword>
<gene>
    <name evidence="3" type="primary">cas7a</name>
    <name evidence="3" type="ORF">ENP88_02540</name>
</gene>
<evidence type="ECO:0000313" key="3">
    <source>
        <dbReference type="EMBL" id="HEH35035.1"/>
    </source>
</evidence>
<dbReference type="InterPro" id="IPR052681">
    <property type="entry name" value="CRISPR-Cas7/Cst2/DevR"/>
</dbReference>
<comment type="function">
    <text evidence="2">CRISPR (clustered regularly interspaced short palindromic repeat) is an adaptive immune system that provides protection against mobile genetic elements (viruses, transposable elements and conjugative plasmids). CRISPR clusters contain spacers, sequences complementary to antecedent mobile elements, and target invading nucleic acids. CRISPR clusters are transcribed and processed into CRISPR RNA (crRNA).</text>
</comment>
<accession>A0A7J2THK2</accession>
<evidence type="ECO:0000256" key="2">
    <source>
        <dbReference type="ARBA" id="ARBA00025626"/>
    </source>
</evidence>
<dbReference type="AlphaFoldDB" id="A0A7J2THK2"/>
<dbReference type="PANTHER" id="PTHR37459:SF1">
    <property type="entry name" value="CRISPR-ASSOCIATED PROTEIN CAS7_CST2_DEVR"/>
    <property type="match status" value="1"/>
</dbReference>